<sequence>LFSTNKLSLNDSSVSSRTARGADTGTEANTASIGVIEGLGSFFRLKFHALIRFKIQQVPLRKINFATSTNNSTRSSSCNTVRRRAIKKILMVNMVVNVKGILVSVLTP</sequence>
<accession>A0A1Q3CX92</accession>
<keyword evidence="2" id="KW-1185">Reference proteome</keyword>
<dbReference type="InParanoid" id="A0A1Q3CX92"/>
<gene>
    <name evidence="1" type="ORF">CFOL_v3_28244</name>
</gene>
<comment type="caution">
    <text evidence="1">The sequence shown here is derived from an EMBL/GenBank/DDBJ whole genome shotgun (WGS) entry which is preliminary data.</text>
</comment>
<dbReference type="AlphaFoldDB" id="A0A1Q3CX92"/>
<proteinExistence type="predicted"/>
<name>A0A1Q3CX92_CEPFO</name>
<evidence type="ECO:0000313" key="2">
    <source>
        <dbReference type="Proteomes" id="UP000187406"/>
    </source>
</evidence>
<reference evidence="2" key="1">
    <citation type="submission" date="2016-04" db="EMBL/GenBank/DDBJ databases">
        <title>Cephalotus genome sequencing.</title>
        <authorList>
            <person name="Fukushima K."/>
            <person name="Hasebe M."/>
            <person name="Fang X."/>
        </authorList>
    </citation>
    <scope>NUCLEOTIDE SEQUENCE [LARGE SCALE GENOMIC DNA]</scope>
    <source>
        <strain evidence="2">cv. St1</strain>
    </source>
</reference>
<dbReference type="EMBL" id="BDDD01003371">
    <property type="protein sequence ID" value="GAV84802.1"/>
    <property type="molecule type" value="Genomic_DNA"/>
</dbReference>
<dbReference type="Proteomes" id="UP000187406">
    <property type="component" value="Unassembled WGS sequence"/>
</dbReference>
<organism evidence="1 2">
    <name type="scientific">Cephalotus follicularis</name>
    <name type="common">Albany pitcher plant</name>
    <dbReference type="NCBI Taxonomy" id="3775"/>
    <lineage>
        <taxon>Eukaryota</taxon>
        <taxon>Viridiplantae</taxon>
        <taxon>Streptophyta</taxon>
        <taxon>Embryophyta</taxon>
        <taxon>Tracheophyta</taxon>
        <taxon>Spermatophyta</taxon>
        <taxon>Magnoliopsida</taxon>
        <taxon>eudicotyledons</taxon>
        <taxon>Gunneridae</taxon>
        <taxon>Pentapetalae</taxon>
        <taxon>rosids</taxon>
        <taxon>fabids</taxon>
        <taxon>Oxalidales</taxon>
        <taxon>Cephalotaceae</taxon>
        <taxon>Cephalotus</taxon>
    </lineage>
</organism>
<protein>
    <submittedName>
        <fullName evidence="1">Uncharacterized protein</fullName>
    </submittedName>
</protein>
<feature type="non-terminal residue" evidence="1">
    <location>
        <position position="1"/>
    </location>
</feature>
<evidence type="ECO:0000313" key="1">
    <source>
        <dbReference type="EMBL" id="GAV84802.1"/>
    </source>
</evidence>